<dbReference type="GO" id="GO:0005524">
    <property type="term" value="F:ATP binding"/>
    <property type="evidence" value="ECO:0007669"/>
    <property type="project" value="UniProtKB-UniRule"/>
</dbReference>
<dbReference type="InterPro" id="IPR014729">
    <property type="entry name" value="Rossmann-like_a/b/a_fold"/>
</dbReference>
<dbReference type="SUPFAM" id="SSF82114">
    <property type="entry name" value="Riboflavin kinase-like"/>
    <property type="match status" value="1"/>
</dbReference>
<evidence type="ECO:0000256" key="12">
    <source>
        <dbReference type="ARBA" id="ARBA00047880"/>
    </source>
</evidence>
<reference evidence="16 17" key="1">
    <citation type="submission" date="2019-08" db="EMBL/GenBank/DDBJ databases">
        <title>In-depth cultivation of the pig gut microbiome towards novel bacterial diversity and tailored functional studies.</title>
        <authorList>
            <person name="Wylensek D."/>
            <person name="Hitch T.C.A."/>
            <person name="Clavel T."/>
        </authorList>
    </citation>
    <scope>NUCLEOTIDE SEQUENCE [LARGE SCALE GENOMIC DNA]</scope>
    <source>
        <strain evidence="16 17">68-1-5</strain>
    </source>
</reference>
<dbReference type="UniPathway" id="UPA00277">
    <property type="reaction ID" value="UER00407"/>
</dbReference>
<dbReference type="Proteomes" id="UP000434409">
    <property type="component" value="Unassembled WGS sequence"/>
</dbReference>
<dbReference type="EC" id="2.7.7.2" evidence="14"/>
<dbReference type="Gene3D" id="2.40.30.30">
    <property type="entry name" value="Riboflavin kinase-like"/>
    <property type="match status" value="1"/>
</dbReference>
<dbReference type="InterPro" id="IPR015865">
    <property type="entry name" value="Riboflavin_kinase_bac/euk"/>
</dbReference>
<comment type="catalytic activity">
    <reaction evidence="12 14">
        <text>riboflavin + ATP = FMN + ADP + H(+)</text>
        <dbReference type="Rhea" id="RHEA:14357"/>
        <dbReference type="ChEBI" id="CHEBI:15378"/>
        <dbReference type="ChEBI" id="CHEBI:30616"/>
        <dbReference type="ChEBI" id="CHEBI:57986"/>
        <dbReference type="ChEBI" id="CHEBI:58210"/>
        <dbReference type="ChEBI" id="CHEBI:456216"/>
        <dbReference type="EC" id="2.7.1.26"/>
    </reaction>
</comment>
<comment type="similarity">
    <text evidence="14">Belongs to the ribF family.</text>
</comment>
<dbReference type="CDD" id="cd02064">
    <property type="entry name" value="FAD_synthetase_N"/>
    <property type="match status" value="1"/>
</dbReference>
<keyword evidence="8 14" id="KW-0418">Kinase</keyword>
<evidence type="ECO:0000256" key="14">
    <source>
        <dbReference type="PIRNR" id="PIRNR004491"/>
    </source>
</evidence>
<keyword evidence="11" id="KW-0511">Multifunctional enzyme</keyword>
<dbReference type="Pfam" id="PF01687">
    <property type="entry name" value="Flavokinase"/>
    <property type="match status" value="1"/>
</dbReference>
<dbReference type="PIRSF" id="PIRSF004491">
    <property type="entry name" value="FAD_Synth"/>
    <property type="match status" value="1"/>
</dbReference>
<evidence type="ECO:0000256" key="7">
    <source>
        <dbReference type="ARBA" id="ARBA00022741"/>
    </source>
</evidence>
<dbReference type="Gene3D" id="3.40.50.620">
    <property type="entry name" value="HUPs"/>
    <property type="match status" value="1"/>
</dbReference>
<accession>A0A6N7UQW3</accession>
<evidence type="ECO:0000256" key="10">
    <source>
        <dbReference type="ARBA" id="ARBA00022840"/>
    </source>
</evidence>
<keyword evidence="5 14" id="KW-0808">Transferase</keyword>
<dbReference type="EC" id="2.7.1.26" evidence="14"/>
<keyword evidence="7 14" id="KW-0547">Nucleotide-binding</keyword>
<evidence type="ECO:0000259" key="15">
    <source>
        <dbReference type="SMART" id="SM00904"/>
    </source>
</evidence>
<comment type="pathway">
    <text evidence="1 14">Cofactor biosynthesis; FAD biosynthesis; FAD from FMN: step 1/1.</text>
</comment>
<dbReference type="EMBL" id="VULY01000018">
    <property type="protein sequence ID" value="MSR92963.1"/>
    <property type="molecule type" value="Genomic_DNA"/>
</dbReference>
<dbReference type="PANTHER" id="PTHR22749:SF6">
    <property type="entry name" value="RIBOFLAVIN KINASE"/>
    <property type="match status" value="1"/>
</dbReference>
<dbReference type="GO" id="GO:0009231">
    <property type="term" value="P:riboflavin biosynthetic process"/>
    <property type="evidence" value="ECO:0007669"/>
    <property type="project" value="InterPro"/>
</dbReference>
<evidence type="ECO:0000256" key="11">
    <source>
        <dbReference type="ARBA" id="ARBA00023268"/>
    </source>
</evidence>
<evidence type="ECO:0000256" key="8">
    <source>
        <dbReference type="ARBA" id="ARBA00022777"/>
    </source>
</evidence>
<evidence type="ECO:0000256" key="9">
    <source>
        <dbReference type="ARBA" id="ARBA00022827"/>
    </source>
</evidence>
<evidence type="ECO:0000256" key="5">
    <source>
        <dbReference type="ARBA" id="ARBA00022679"/>
    </source>
</evidence>
<protein>
    <recommendedName>
        <fullName evidence="14">Riboflavin biosynthesis protein</fullName>
    </recommendedName>
    <domain>
        <recommendedName>
            <fullName evidence="14">Riboflavin kinase</fullName>
            <ecNumber evidence="14">2.7.1.26</ecNumber>
        </recommendedName>
        <alternativeName>
            <fullName evidence="14">Flavokinase</fullName>
        </alternativeName>
    </domain>
    <domain>
        <recommendedName>
            <fullName evidence="14">FMN adenylyltransferase</fullName>
            <ecNumber evidence="14">2.7.7.2</ecNumber>
        </recommendedName>
        <alternativeName>
            <fullName evidence="14">FAD pyrophosphorylase</fullName>
        </alternativeName>
        <alternativeName>
            <fullName evidence="14">FAD synthase</fullName>
        </alternativeName>
    </domain>
</protein>
<dbReference type="UniPathway" id="UPA00276">
    <property type="reaction ID" value="UER00406"/>
</dbReference>
<dbReference type="NCBIfam" id="TIGR00083">
    <property type="entry name" value="ribF"/>
    <property type="match status" value="1"/>
</dbReference>
<evidence type="ECO:0000256" key="2">
    <source>
        <dbReference type="ARBA" id="ARBA00005201"/>
    </source>
</evidence>
<dbReference type="InterPro" id="IPR002606">
    <property type="entry name" value="Riboflavin_kinase_bac"/>
</dbReference>
<evidence type="ECO:0000256" key="4">
    <source>
        <dbReference type="ARBA" id="ARBA00022643"/>
    </source>
</evidence>
<dbReference type="AlphaFoldDB" id="A0A6N7UQW3"/>
<keyword evidence="17" id="KW-1185">Reference proteome</keyword>
<dbReference type="GO" id="GO:0006747">
    <property type="term" value="P:FAD biosynthetic process"/>
    <property type="evidence" value="ECO:0007669"/>
    <property type="project" value="UniProtKB-UniRule"/>
</dbReference>
<keyword evidence="10 14" id="KW-0067">ATP-binding</keyword>
<feature type="domain" description="Riboflavin kinase" evidence="15">
    <location>
        <begin position="180"/>
        <end position="305"/>
    </location>
</feature>
<dbReference type="SMART" id="SM00904">
    <property type="entry name" value="Flavokinase"/>
    <property type="match status" value="1"/>
</dbReference>
<comment type="catalytic activity">
    <reaction evidence="13 14">
        <text>FMN + ATP + H(+) = FAD + diphosphate</text>
        <dbReference type="Rhea" id="RHEA:17237"/>
        <dbReference type="ChEBI" id="CHEBI:15378"/>
        <dbReference type="ChEBI" id="CHEBI:30616"/>
        <dbReference type="ChEBI" id="CHEBI:33019"/>
        <dbReference type="ChEBI" id="CHEBI:57692"/>
        <dbReference type="ChEBI" id="CHEBI:58210"/>
        <dbReference type="EC" id="2.7.7.2"/>
    </reaction>
</comment>
<dbReference type="InterPro" id="IPR015864">
    <property type="entry name" value="FAD_synthase"/>
</dbReference>
<dbReference type="InterPro" id="IPR023468">
    <property type="entry name" value="Riboflavin_kinase"/>
</dbReference>
<dbReference type="NCBIfam" id="NF004162">
    <property type="entry name" value="PRK05627.1-5"/>
    <property type="match status" value="1"/>
</dbReference>
<evidence type="ECO:0000256" key="13">
    <source>
        <dbReference type="ARBA" id="ARBA00049494"/>
    </source>
</evidence>
<dbReference type="GO" id="GO:0009398">
    <property type="term" value="P:FMN biosynthetic process"/>
    <property type="evidence" value="ECO:0007669"/>
    <property type="project" value="UniProtKB-UniRule"/>
</dbReference>
<dbReference type="SUPFAM" id="SSF52374">
    <property type="entry name" value="Nucleotidylyl transferase"/>
    <property type="match status" value="1"/>
</dbReference>
<keyword evidence="3 14" id="KW-0285">Flavoprotein</keyword>
<dbReference type="GO" id="GO:0008531">
    <property type="term" value="F:riboflavin kinase activity"/>
    <property type="evidence" value="ECO:0007669"/>
    <property type="project" value="UniProtKB-UniRule"/>
</dbReference>
<name>A0A6N7UQW3_9FIRM</name>
<dbReference type="Pfam" id="PF06574">
    <property type="entry name" value="FAD_syn"/>
    <property type="match status" value="1"/>
</dbReference>
<evidence type="ECO:0000256" key="1">
    <source>
        <dbReference type="ARBA" id="ARBA00004726"/>
    </source>
</evidence>
<comment type="pathway">
    <text evidence="2 14">Cofactor biosynthesis; FMN biosynthesis; FMN from riboflavin (ATP route): step 1/1.</text>
</comment>
<dbReference type="GO" id="GO:0003919">
    <property type="term" value="F:FMN adenylyltransferase activity"/>
    <property type="evidence" value="ECO:0007669"/>
    <property type="project" value="UniProtKB-UniRule"/>
</dbReference>
<dbReference type="InterPro" id="IPR023465">
    <property type="entry name" value="Riboflavin_kinase_dom_sf"/>
</dbReference>
<gene>
    <name evidence="16" type="ORF">FYJ34_01390</name>
</gene>
<organism evidence="16 17">
    <name type="scientific">Suipraeoptans intestinalis</name>
    <dbReference type="NCBI Taxonomy" id="2606628"/>
    <lineage>
        <taxon>Bacteria</taxon>
        <taxon>Bacillati</taxon>
        <taxon>Bacillota</taxon>
        <taxon>Clostridia</taxon>
        <taxon>Lachnospirales</taxon>
        <taxon>Lachnospiraceae</taxon>
        <taxon>Suipraeoptans</taxon>
    </lineage>
</organism>
<keyword evidence="9 14" id="KW-0274">FAD</keyword>
<proteinExistence type="inferred from homology"/>
<keyword evidence="6 14" id="KW-0548">Nucleotidyltransferase</keyword>
<evidence type="ECO:0000256" key="3">
    <source>
        <dbReference type="ARBA" id="ARBA00022630"/>
    </source>
</evidence>
<evidence type="ECO:0000256" key="6">
    <source>
        <dbReference type="ARBA" id="ARBA00022695"/>
    </source>
</evidence>
<evidence type="ECO:0000313" key="16">
    <source>
        <dbReference type="EMBL" id="MSR92963.1"/>
    </source>
</evidence>
<sequence length="312" mass="35855">MKYLTGLSSYQGSRRTAITFGKFDGIHKGHQKLVGEVQFLGRVTDIDSIICAFDMAPFWKSRQMEKPTIMTPGERRSFLKGKADYLLECPFTQEFSSILPEEFIRRYIRDLFHARYVVVGEDFRFGCGKKGDIAMLKAFEKECGYELHAIAKERFGDREISSTYIKECIREGRADLAREMLGYGYGMTGTVISGNRLGRSIGFPTLNLEWQKEKILPRKGVYFGRTKIDGVWYQSISNLGTKPTVEAGDRLLLESHLLGFQGDVYGKCVTTELFSFHREEKKFANIEALKEQILSDVEEAVRFFEEEREEKE</sequence>
<comment type="caution">
    <text evidence="16">The sequence shown here is derived from an EMBL/GenBank/DDBJ whole genome shotgun (WGS) entry which is preliminary data.</text>
</comment>
<dbReference type="PANTHER" id="PTHR22749">
    <property type="entry name" value="RIBOFLAVIN KINASE/FMN ADENYLYLTRANSFERASE"/>
    <property type="match status" value="1"/>
</dbReference>
<dbReference type="RefSeq" id="WP_154475589.1">
    <property type="nucleotide sequence ID" value="NZ_VULY01000018.1"/>
</dbReference>
<evidence type="ECO:0000313" key="17">
    <source>
        <dbReference type="Proteomes" id="UP000434409"/>
    </source>
</evidence>
<keyword evidence="4 14" id="KW-0288">FMN</keyword>